<evidence type="ECO:0000313" key="1">
    <source>
        <dbReference type="EMBL" id="GAW26690.1"/>
    </source>
</evidence>
<evidence type="ECO:0000313" key="2">
    <source>
        <dbReference type="Proteomes" id="UP000054516"/>
    </source>
</evidence>
<gene>
    <name evidence="1" type="ORF">SAMD00023353_4300850</name>
</gene>
<dbReference type="OrthoDB" id="10003767at2759"/>
<dbReference type="AlphaFoldDB" id="A0A1S8AAF3"/>
<organism evidence="1">
    <name type="scientific">Rosellinia necatrix</name>
    <name type="common">White root-rot fungus</name>
    <dbReference type="NCBI Taxonomy" id="77044"/>
    <lineage>
        <taxon>Eukaryota</taxon>
        <taxon>Fungi</taxon>
        <taxon>Dikarya</taxon>
        <taxon>Ascomycota</taxon>
        <taxon>Pezizomycotina</taxon>
        <taxon>Sordariomycetes</taxon>
        <taxon>Xylariomycetidae</taxon>
        <taxon>Xylariales</taxon>
        <taxon>Xylariaceae</taxon>
        <taxon>Rosellinia</taxon>
    </lineage>
</organism>
<proteinExistence type="predicted"/>
<name>A0A1S8AAF3_ROSNE</name>
<keyword evidence="2" id="KW-1185">Reference proteome</keyword>
<sequence>MQAELGDSGLSQIGSISSISELGEPIIGQLAAASTGELGKTRPFSRVAYQLTSHGNAATNNTTIRLGAFAFLGIVTTTDLLEIPS</sequence>
<protein>
    <submittedName>
        <fullName evidence="1">Uncharacterized protein</fullName>
    </submittedName>
</protein>
<reference evidence="1" key="1">
    <citation type="submission" date="2016-03" db="EMBL/GenBank/DDBJ databases">
        <title>Draft genome sequence of Rosellinia necatrix.</title>
        <authorList>
            <person name="Kanematsu S."/>
        </authorList>
    </citation>
    <scope>NUCLEOTIDE SEQUENCE [LARGE SCALE GENOMIC DNA]</scope>
    <source>
        <strain evidence="1">W97</strain>
    </source>
</reference>
<dbReference type="Proteomes" id="UP000054516">
    <property type="component" value="Unassembled WGS sequence"/>
</dbReference>
<accession>A0A1S8AAF3</accession>
<dbReference type="EMBL" id="DF977488">
    <property type="protein sequence ID" value="GAW26690.1"/>
    <property type="molecule type" value="Genomic_DNA"/>
</dbReference>